<dbReference type="EMBL" id="VWAQ01000018">
    <property type="protein sequence ID" value="KAA5205487.1"/>
    <property type="molecule type" value="Genomic_DNA"/>
</dbReference>
<proteinExistence type="predicted"/>
<dbReference type="Proteomes" id="UP000429838">
    <property type="component" value="Unassembled WGS sequence"/>
</dbReference>
<evidence type="ECO:0000259" key="1">
    <source>
        <dbReference type="Pfam" id="PF24043"/>
    </source>
</evidence>
<organism evidence="2 3">
    <name type="scientific">Bacteroides fragilis</name>
    <dbReference type="NCBI Taxonomy" id="817"/>
    <lineage>
        <taxon>Bacteria</taxon>
        <taxon>Pseudomonadati</taxon>
        <taxon>Bacteroidota</taxon>
        <taxon>Bacteroidia</taxon>
        <taxon>Bacteroidales</taxon>
        <taxon>Bacteroidaceae</taxon>
        <taxon>Bacteroides</taxon>
    </lineage>
</organism>
<name>A0A5M5XPD1_BACFG</name>
<protein>
    <recommendedName>
        <fullName evidence="1">DUF7352 domain-containing protein</fullName>
    </recommendedName>
</protein>
<evidence type="ECO:0000313" key="2">
    <source>
        <dbReference type="EMBL" id="KAA5205487.1"/>
    </source>
</evidence>
<dbReference type="AlphaFoldDB" id="A0A5M5XPD1"/>
<accession>A0A5M5XPD1</accession>
<dbReference type="InterPro" id="IPR055776">
    <property type="entry name" value="DUF7352"/>
</dbReference>
<dbReference type="Pfam" id="PF24043">
    <property type="entry name" value="DUF7352"/>
    <property type="match status" value="1"/>
</dbReference>
<comment type="caution">
    <text evidence="2">The sequence shown here is derived from an EMBL/GenBank/DDBJ whole genome shotgun (WGS) entry which is preliminary data.</text>
</comment>
<sequence length="88" mass="9901">MKKIYKYAIEITDDQDIVMPVGAKILTVQNQNGVPCIWAMVDPNSEKENVHIRVHGTGHNVPDSDRLEYIGTFQMCGGSLVFHVFKVL</sequence>
<feature type="domain" description="DUF7352" evidence="1">
    <location>
        <begin position="1"/>
        <end position="86"/>
    </location>
</feature>
<evidence type="ECO:0000313" key="3">
    <source>
        <dbReference type="Proteomes" id="UP000429838"/>
    </source>
</evidence>
<gene>
    <name evidence="2" type="ORF">F2Z25_18770</name>
</gene>
<reference evidence="2 3" key="1">
    <citation type="journal article" date="2019" name="Nat. Med.">
        <title>A library of human gut bacterial isolates paired with longitudinal multiomics data enables mechanistic microbiome research.</title>
        <authorList>
            <person name="Poyet M."/>
            <person name="Groussin M."/>
            <person name="Gibbons S.M."/>
            <person name="Avila-Pacheco J."/>
            <person name="Jiang X."/>
            <person name="Kearney S.M."/>
            <person name="Perrotta A.R."/>
            <person name="Berdy B."/>
            <person name="Zhao S."/>
            <person name="Lieberman T.D."/>
            <person name="Swanson P.K."/>
            <person name="Smith M."/>
            <person name="Roesemann S."/>
            <person name="Alexander J.E."/>
            <person name="Rich S.A."/>
            <person name="Livny J."/>
            <person name="Vlamakis H."/>
            <person name="Clish C."/>
            <person name="Bullock K."/>
            <person name="Deik A."/>
            <person name="Scott J."/>
            <person name="Pierce K.A."/>
            <person name="Xavier R.J."/>
            <person name="Alm E.J."/>
        </authorList>
    </citation>
    <scope>NUCLEOTIDE SEQUENCE [LARGE SCALE GENOMIC DNA]</scope>
    <source>
        <strain evidence="2 3">BIOML-A1</strain>
    </source>
</reference>